<evidence type="ECO:0000256" key="1">
    <source>
        <dbReference type="SAM" id="SignalP"/>
    </source>
</evidence>
<reference evidence="2 3" key="1">
    <citation type="submission" date="2024-07" db="EMBL/GenBank/DDBJ databases">
        <title>Section-level genome sequencing and comparative genomics of Aspergillus sections Usti and Cavernicolus.</title>
        <authorList>
            <consortium name="Lawrence Berkeley National Laboratory"/>
            <person name="Nybo J.L."/>
            <person name="Vesth T.C."/>
            <person name="Theobald S."/>
            <person name="Frisvad J.C."/>
            <person name="Larsen T.O."/>
            <person name="Kjaerboelling I."/>
            <person name="Rothschild-Mancinelli K."/>
            <person name="Lyhne E.K."/>
            <person name="Kogle M.E."/>
            <person name="Barry K."/>
            <person name="Clum A."/>
            <person name="Na H."/>
            <person name="Ledsgaard L."/>
            <person name="Lin J."/>
            <person name="Lipzen A."/>
            <person name="Kuo A."/>
            <person name="Riley R."/>
            <person name="Mondo S."/>
            <person name="Labutti K."/>
            <person name="Haridas S."/>
            <person name="Pangalinan J."/>
            <person name="Salamov A.A."/>
            <person name="Simmons B.A."/>
            <person name="Magnuson J.K."/>
            <person name="Chen J."/>
            <person name="Drula E."/>
            <person name="Henrissat B."/>
            <person name="Wiebenga A."/>
            <person name="Lubbers R.J."/>
            <person name="Gomes A.C."/>
            <person name="Makela M.R."/>
            <person name="Stajich J."/>
            <person name="Grigoriev I.V."/>
            <person name="Mortensen U.H."/>
            <person name="De Vries R.P."/>
            <person name="Baker S.E."/>
            <person name="Andersen M.R."/>
        </authorList>
    </citation>
    <scope>NUCLEOTIDE SEQUENCE [LARGE SCALE GENOMIC DNA]</scope>
    <source>
        <strain evidence="2 3">CBS 123904</strain>
    </source>
</reference>
<accession>A0ABR4IE52</accession>
<feature type="signal peptide" evidence="1">
    <location>
        <begin position="1"/>
        <end position="18"/>
    </location>
</feature>
<dbReference type="Proteomes" id="UP001610446">
    <property type="component" value="Unassembled WGS sequence"/>
</dbReference>
<evidence type="ECO:0000313" key="3">
    <source>
        <dbReference type="Proteomes" id="UP001610446"/>
    </source>
</evidence>
<comment type="caution">
    <text evidence="2">The sequence shown here is derived from an EMBL/GenBank/DDBJ whole genome shotgun (WGS) entry which is preliminary data.</text>
</comment>
<gene>
    <name evidence="2" type="ORF">BJY01DRAFT_256126</name>
</gene>
<keyword evidence="3" id="KW-1185">Reference proteome</keyword>
<keyword evidence="1" id="KW-0732">Signal</keyword>
<evidence type="ECO:0000313" key="2">
    <source>
        <dbReference type="EMBL" id="KAL2826016.1"/>
    </source>
</evidence>
<sequence>MSLHRTFLHLSLTSAALGGDQGLPDNPSGTSNIDTLPSYSRNLVTKPFSYGGNYPSTDLSPSLDDTRFLSSDYCFVHDGSTRCCPESLACFSIAGDIYYSQTVYWYEEVHVHYVDVDDDGGEGEEVAVVTEWEVSSSAVQIATKVTVTASYLAEGRGEFARLSWGIVREAETRVVLDEVPTRMRVVTRGIRRTSGAEGSGLLGGLGDGDRQVVLG</sequence>
<organism evidence="2 3">
    <name type="scientific">Aspergillus pseudoustus</name>
    <dbReference type="NCBI Taxonomy" id="1810923"/>
    <lineage>
        <taxon>Eukaryota</taxon>
        <taxon>Fungi</taxon>
        <taxon>Dikarya</taxon>
        <taxon>Ascomycota</taxon>
        <taxon>Pezizomycotina</taxon>
        <taxon>Eurotiomycetes</taxon>
        <taxon>Eurotiomycetidae</taxon>
        <taxon>Eurotiales</taxon>
        <taxon>Aspergillaceae</taxon>
        <taxon>Aspergillus</taxon>
        <taxon>Aspergillus subgen. Nidulantes</taxon>
    </lineage>
</organism>
<dbReference type="EMBL" id="JBFXLU010000463">
    <property type="protein sequence ID" value="KAL2826016.1"/>
    <property type="molecule type" value="Genomic_DNA"/>
</dbReference>
<protein>
    <submittedName>
        <fullName evidence="2">Uncharacterized protein</fullName>
    </submittedName>
</protein>
<proteinExistence type="predicted"/>
<name>A0ABR4IE52_9EURO</name>
<feature type="chain" id="PRO_5045045319" evidence="1">
    <location>
        <begin position="19"/>
        <end position="215"/>
    </location>
</feature>